<dbReference type="OrthoDB" id="9813630at2"/>
<dbReference type="InterPro" id="IPR029068">
    <property type="entry name" value="Glyas_Bleomycin-R_OHBP_Dase"/>
</dbReference>
<evidence type="ECO:0000259" key="1">
    <source>
        <dbReference type="PROSITE" id="PS51819"/>
    </source>
</evidence>
<dbReference type="STRING" id="69395.AQ619_09080"/>
<dbReference type="PROSITE" id="PS51819">
    <property type="entry name" value="VOC"/>
    <property type="match status" value="1"/>
</dbReference>
<protein>
    <submittedName>
        <fullName evidence="2">Glyoxalase</fullName>
    </submittedName>
</protein>
<feature type="domain" description="VOC" evidence="1">
    <location>
        <begin position="5"/>
        <end position="119"/>
    </location>
</feature>
<organism evidence="2 3">
    <name type="scientific">Caulobacter henricii</name>
    <dbReference type="NCBI Taxonomy" id="69395"/>
    <lineage>
        <taxon>Bacteria</taxon>
        <taxon>Pseudomonadati</taxon>
        <taxon>Pseudomonadota</taxon>
        <taxon>Alphaproteobacteria</taxon>
        <taxon>Caulobacterales</taxon>
        <taxon>Caulobacteraceae</taxon>
        <taxon>Caulobacter</taxon>
    </lineage>
</organism>
<dbReference type="InterPro" id="IPR037523">
    <property type="entry name" value="VOC_core"/>
</dbReference>
<dbReference type="Gene3D" id="3.10.180.10">
    <property type="entry name" value="2,3-Dihydroxybiphenyl 1,2-Dioxygenase, domain 1"/>
    <property type="match status" value="1"/>
</dbReference>
<accession>A0A0P0P3X2</accession>
<dbReference type="Pfam" id="PF00903">
    <property type="entry name" value="Glyoxalase"/>
    <property type="match status" value="1"/>
</dbReference>
<dbReference type="InterPro" id="IPR004360">
    <property type="entry name" value="Glyas_Fos-R_dOase_dom"/>
</dbReference>
<gene>
    <name evidence="2" type="ORF">AQ619_09080</name>
</gene>
<dbReference type="PANTHER" id="PTHR39175:SF1">
    <property type="entry name" value="FAMILY PROTEIN, PUTATIVE (AFU_ORTHOLOGUE AFUA_3G15060)-RELATED"/>
    <property type="match status" value="1"/>
</dbReference>
<dbReference type="AlphaFoldDB" id="A0A0P0P3X2"/>
<proteinExistence type="predicted"/>
<keyword evidence="3" id="KW-1185">Reference proteome</keyword>
<dbReference type="Proteomes" id="UP000056905">
    <property type="component" value="Chromosome"/>
</dbReference>
<evidence type="ECO:0000313" key="2">
    <source>
        <dbReference type="EMBL" id="ALL15275.1"/>
    </source>
</evidence>
<dbReference type="SUPFAM" id="SSF54593">
    <property type="entry name" value="Glyoxalase/Bleomycin resistance protein/Dihydroxybiphenyl dioxygenase"/>
    <property type="match status" value="1"/>
</dbReference>
<dbReference type="KEGG" id="chq:AQ619_09080"/>
<reference evidence="2 3" key="1">
    <citation type="submission" date="2015-10" db="EMBL/GenBank/DDBJ databases">
        <title>Conservation of the essential genome among Caulobacter and Brevundimonas species.</title>
        <authorList>
            <person name="Scott D."/>
            <person name="Ely B."/>
        </authorList>
    </citation>
    <scope>NUCLEOTIDE SEQUENCE [LARGE SCALE GENOMIC DNA]</scope>
    <source>
        <strain evidence="2 3">CB4</strain>
    </source>
</reference>
<name>A0A0P0P3X2_9CAUL</name>
<dbReference type="EMBL" id="CP013002">
    <property type="protein sequence ID" value="ALL15275.1"/>
    <property type="molecule type" value="Genomic_DNA"/>
</dbReference>
<evidence type="ECO:0000313" key="3">
    <source>
        <dbReference type="Proteomes" id="UP000056905"/>
    </source>
</evidence>
<dbReference type="PANTHER" id="PTHR39175">
    <property type="entry name" value="FAMILY PROTEIN, PUTATIVE (AFU_ORTHOLOGUE AFUA_3G15060)-RELATED"/>
    <property type="match status" value="1"/>
</dbReference>
<sequence>MMLLAIDHVQLAMPAGGEAAARAFYGDVLGLPETPKPPKLAARGGCWFERGALKIHLGVEADFHPALKAHPGLLVSDLQTLKALLRDGGYVLRDDEPLEGYDRIYVDDPFGNRIELLEPVT</sequence>